<dbReference type="OrthoDB" id="2593732at2759"/>
<keyword evidence="3" id="KW-0539">Nucleus</keyword>
<dbReference type="Pfam" id="PF04082">
    <property type="entry name" value="Fungal_trans"/>
    <property type="match status" value="1"/>
</dbReference>
<feature type="compositionally biased region" description="Low complexity" evidence="4">
    <location>
        <begin position="39"/>
        <end position="49"/>
    </location>
</feature>
<dbReference type="InterPro" id="IPR007219">
    <property type="entry name" value="XnlR_reg_dom"/>
</dbReference>
<evidence type="ECO:0000256" key="2">
    <source>
        <dbReference type="ARBA" id="ARBA00023163"/>
    </source>
</evidence>
<dbReference type="VEuPathDB" id="FungiDB:BO97DRAFT_424916"/>
<evidence type="ECO:0000313" key="6">
    <source>
        <dbReference type="EMBL" id="RAL11988.1"/>
    </source>
</evidence>
<dbReference type="RefSeq" id="XP_025551142.1">
    <property type="nucleotide sequence ID" value="XM_025697016.1"/>
</dbReference>
<feature type="domain" description="Xylanolytic transcriptional activator regulatory" evidence="5">
    <location>
        <begin position="174"/>
        <end position="343"/>
    </location>
</feature>
<name>A0A395HYP3_ASPHC</name>
<keyword evidence="2" id="KW-0804">Transcription</keyword>
<dbReference type="GeneID" id="37201305"/>
<evidence type="ECO:0000256" key="3">
    <source>
        <dbReference type="ARBA" id="ARBA00023242"/>
    </source>
</evidence>
<evidence type="ECO:0000256" key="4">
    <source>
        <dbReference type="SAM" id="MobiDB-lite"/>
    </source>
</evidence>
<organism evidence="6 7">
    <name type="scientific">Aspergillus homomorphus (strain CBS 101889)</name>
    <dbReference type="NCBI Taxonomy" id="1450537"/>
    <lineage>
        <taxon>Eukaryota</taxon>
        <taxon>Fungi</taxon>
        <taxon>Dikarya</taxon>
        <taxon>Ascomycota</taxon>
        <taxon>Pezizomycotina</taxon>
        <taxon>Eurotiomycetes</taxon>
        <taxon>Eurotiomycetidae</taxon>
        <taxon>Eurotiales</taxon>
        <taxon>Aspergillaceae</taxon>
        <taxon>Aspergillus</taxon>
        <taxon>Aspergillus subgen. Circumdati</taxon>
    </lineage>
</organism>
<dbReference type="GO" id="GO:0006351">
    <property type="term" value="P:DNA-templated transcription"/>
    <property type="evidence" value="ECO:0007669"/>
    <property type="project" value="InterPro"/>
</dbReference>
<dbReference type="PANTHER" id="PTHR47256:SF5">
    <property type="entry name" value="ZN(II)2CYS6 TRANSCRIPTION FACTOR (EUROFUNG)"/>
    <property type="match status" value="1"/>
</dbReference>
<dbReference type="GO" id="GO:0003677">
    <property type="term" value="F:DNA binding"/>
    <property type="evidence" value="ECO:0007669"/>
    <property type="project" value="InterPro"/>
</dbReference>
<dbReference type="CDD" id="cd12148">
    <property type="entry name" value="fungal_TF_MHR"/>
    <property type="match status" value="1"/>
</dbReference>
<evidence type="ECO:0000259" key="5">
    <source>
        <dbReference type="Pfam" id="PF04082"/>
    </source>
</evidence>
<dbReference type="EMBL" id="KZ824285">
    <property type="protein sequence ID" value="RAL11988.1"/>
    <property type="molecule type" value="Genomic_DNA"/>
</dbReference>
<dbReference type="PANTHER" id="PTHR47256">
    <property type="entry name" value="ZN(II)2CYS6 TRANSCRIPTION FACTOR (EUROFUNG)-RELATED"/>
    <property type="match status" value="1"/>
</dbReference>
<dbReference type="Proteomes" id="UP000248961">
    <property type="component" value="Unassembled WGS sequence"/>
</dbReference>
<evidence type="ECO:0000256" key="1">
    <source>
        <dbReference type="ARBA" id="ARBA00023015"/>
    </source>
</evidence>
<keyword evidence="1" id="KW-0805">Transcription regulation</keyword>
<gene>
    <name evidence="6" type="ORF">BO97DRAFT_424916</name>
</gene>
<dbReference type="GO" id="GO:0008270">
    <property type="term" value="F:zinc ion binding"/>
    <property type="evidence" value="ECO:0007669"/>
    <property type="project" value="InterPro"/>
</dbReference>
<protein>
    <recommendedName>
        <fullName evidence="5">Xylanolytic transcriptional activator regulatory domain-containing protein</fullName>
    </recommendedName>
</protein>
<accession>A0A395HYP3</accession>
<feature type="compositionally biased region" description="Pro residues" evidence="4">
    <location>
        <begin position="1"/>
        <end position="11"/>
    </location>
</feature>
<reference evidence="6 7" key="1">
    <citation type="submission" date="2018-02" db="EMBL/GenBank/DDBJ databases">
        <title>The genomes of Aspergillus section Nigri reveals drivers in fungal speciation.</title>
        <authorList>
            <consortium name="DOE Joint Genome Institute"/>
            <person name="Vesth T.C."/>
            <person name="Nybo J."/>
            <person name="Theobald S."/>
            <person name="Brandl J."/>
            <person name="Frisvad J.C."/>
            <person name="Nielsen K.F."/>
            <person name="Lyhne E.K."/>
            <person name="Kogle M.E."/>
            <person name="Kuo A."/>
            <person name="Riley R."/>
            <person name="Clum A."/>
            <person name="Nolan M."/>
            <person name="Lipzen A."/>
            <person name="Salamov A."/>
            <person name="Henrissat B."/>
            <person name="Wiebenga A."/>
            <person name="De vries R.P."/>
            <person name="Grigoriev I.V."/>
            <person name="Mortensen U.H."/>
            <person name="Andersen M.R."/>
            <person name="Baker S.E."/>
        </authorList>
    </citation>
    <scope>NUCLEOTIDE SEQUENCE [LARGE SCALE GENOMIC DNA]</scope>
    <source>
        <strain evidence="6 7">CBS 101889</strain>
    </source>
</reference>
<keyword evidence="7" id="KW-1185">Reference proteome</keyword>
<evidence type="ECO:0000313" key="7">
    <source>
        <dbReference type="Proteomes" id="UP000248961"/>
    </source>
</evidence>
<sequence>MSPSNSPPIHPTRPSHQSDELMNDPNSPIVRAQSGQGPSDESSAEAAQSVAEYLTDTSNYHHDLLYDLFEVVRSTVPTHAEALLDLIRNHASIEEVRAYLDRTLVEMRAAGKDPHALQQLYGIWQGIEVESDAPKFRPMMMDIRYLTGNAPFRVPAKPWTSVTDDDDLVSHLVSLYLTWDYPFFAFMDRKSFLKHMALGNTESDFCSPFLVNALLANACYYSPYSEAYTVPGDVKTKGADFLAEAERHMKRHQFERGNDIRLPTLQAILLLYERYSVSGNGDHGYAMLHRAIEMAESLGIINHKKRELKTSQMSEDMVISIKRTAWGLYQIDTVVHTNFLKPSRVNSVSIERIARDDAGAGDLWTPYPLARPPRLSYLSQYFDDACQLSDIARDISRSLSKTGDSGPGYNMRKRELYLRLRKWERGLPPCFDPAEKPAPHIILLRMRYHTLVINLCFDALGPNARLSRYNQIANTDQQFNPFDIAISSARSIASLTRLQRTEYGMEHAHQFAMYSVNLALFALLEQQNFDILDHDFLALTSAFSIVACRSQVGRNMFHVFKLSVRSRNQGSRVAHSSDVPPGIKELFRQNSESQKPDRWDHYAEGLTQADGESSYVDGMGSNVQSSAASGMHDMLEKYERLSVGKEEIWRAPSRNGTF</sequence>
<dbReference type="InterPro" id="IPR053187">
    <property type="entry name" value="Notoamide_regulator"/>
</dbReference>
<proteinExistence type="predicted"/>
<dbReference type="AlphaFoldDB" id="A0A395HYP3"/>
<feature type="region of interest" description="Disordered" evidence="4">
    <location>
        <begin position="1"/>
        <end position="49"/>
    </location>
</feature>